<reference evidence="6" key="1">
    <citation type="journal article" date="2019" name="Int. J. Syst. Evol. Microbiol.">
        <title>The Global Catalogue of Microorganisms (GCM) 10K type strain sequencing project: providing services to taxonomists for standard genome sequencing and annotation.</title>
        <authorList>
            <consortium name="The Broad Institute Genomics Platform"/>
            <consortium name="The Broad Institute Genome Sequencing Center for Infectious Disease"/>
            <person name="Wu L."/>
            <person name="Ma J."/>
        </authorList>
    </citation>
    <scope>NUCLEOTIDE SEQUENCE [LARGE SCALE GENOMIC DNA]</scope>
    <source>
        <strain evidence="6">CGMCC 1.12664</strain>
    </source>
</reference>
<feature type="domain" description="HTH hxlR-type" evidence="4">
    <location>
        <begin position="9"/>
        <end position="108"/>
    </location>
</feature>
<keyword evidence="1" id="KW-0805">Transcription regulation</keyword>
<gene>
    <name evidence="5" type="ORF">GCM10011360_15000</name>
</gene>
<evidence type="ECO:0000313" key="6">
    <source>
        <dbReference type="Proteomes" id="UP000612855"/>
    </source>
</evidence>
<accession>A0A917A639</accession>
<evidence type="ECO:0000256" key="1">
    <source>
        <dbReference type="ARBA" id="ARBA00023015"/>
    </source>
</evidence>
<evidence type="ECO:0000259" key="4">
    <source>
        <dbReference type="PROSITE" id="PS51118"/>
    </source>
</evidence>
<organism evidence="5 6">
    <name type="scientific">Primorskyibacter flagellatus</name>
    <dbReference type="NCBI Taxonomy" id="1387277"/>
    <lineage>
        <taxon>Bacteria</taxon>
        <taxon>Pseudomonadati</taxon>
        <taxon>Pseudomonadota</taxon>
        <taxon>Alphaproteobacteria</taxon>
        <taxon>Rhodobacterales</taxon>
        <taxon>Roseobacteraceae</taxon>
        <taxon>Primorskyibacter</taxon>
    </lineage>
</organism>
<dbReference type="Proteomes" id="UP000612855">
    <property type="component" value="Unassembled WGS sequence"/>
</dbReference>
<protein>
    <submittedName>
        <fullName evidence="5">Transcriptional regulator</fullName>
    </submittedName>
</protein>
<proteinExistence type="predicted"/>
<comment type="caution">
    <text evidence="5">The sequence shown here is derived from an EMBL/GenBank/DDBJ whole genome shotgun (WGS) entry which is preliminary data.</text>
</comment>
<name>A0A917A639_9RHOB</name>
<dbReference type="Pfam" id="PF01638">
    <property type="entry name" value="HxlR"/>
    <property type="match status" value="1"/>
</dbReference>
<dbReference type="GO" id="GO:0003677">
    <property type="term" value="F:DNA binding"/>
    <property type="evidence" value="ECO:0007669"/>
    <property type="project" value="UniProtKB-KW"/>
</dbReference>
<keyword evidence="3" id="KW-0804">Transcription</keyword>
<dbReference type="InterPro" id="IPR036390">
    <property type="entry name" value="WH_DNA-bd_sf"/>
</dbReference>
<dbReference type="PANTHER" id="PTHR33204:SF37">
    <property type="entry name" value="HTH-TYPE TRANSCRIPTIONAL REGULATOR YODB"/>
    <property type="match status" value="1"/>
</dbReference>
<dbReference type="InterPro" id="IPR036388">
    <property type="entry name" value="WH-like_DNA-bd_sf"/>
</dbReference>
<dbReference type="Gene3D" id="1.10.10.10">
    <property type="entry name" value="Winged helix-like DNA-binding domain superfamily/Winged helix DNA-binding domain"/>
    <property type="match status" value="1"/>
</dbReference>
<dbReference type="SUPFAM" id="SSF46785">
    <property type="entry name" value="Winged helix' DNA-binding domain"/>
    <property type="match status" value="1"/>
</dbReference>
<sequence>MPRDHRSRCSIARTLDLFGDRWTLLIVRDLMWHGKHHFSALQASEEHVPTNILSDRLRLLIDLGLVRKEPYQERPVRYRYDLTTQGRSLEPVLLGLMSWGHANLGGGRFDPATGHSTPPA</sequence>
<dbReference type="EMBL" id="BMFJ01000001">
    <property type="protein sequence ID" value="GGE27775.1"/>
    <property type="molecule type" value="Genomic_DNA"/>
</dbReference>
<dbReference type="RefSeq" id="WP_188477035.1">
    <property type="nucleotide sequence ID" value="NZ_BMFJ01000001.1"/>
</dbReference>
<dbReference type="InterPro" id="IPR002577">
    <property type="entry name" value="HTH_HxlR"/>
</dbReference>
<keyword evidence="6" id="KW-1185">Reference proteome</keyword>
<evidence type="ECO:0000256" key="3">
    <source>
        <dbReference type="ARBA" id="ARBA00023163"/>
    </source>
</evidence>
<evidence type="ECO:0000256" key="2">
    <source>
        <dbReference type="ARBA" id="ARBA00023125"/>
    </source>
</evidence>
<dbReference type="PROSITE" id="PS51118">
    <property type="entry name" value="HTH_HXLR"/>
    <property type="match status" value="1"/>
</dbReference>
<dbReference type="PANTHER" id="PTHR33204">
    <property type="entry name" value="TRANSCRIPTIONAL REGULATOR, MARR FAMILY"/>
    <property type="match status" value="1"/>
</dbReference>
<keyword evidence="2" id="KW-0238">DNA-binding</keyword>
<dbReference type="AlphaFoldDB" id="A0A917A639"/>
<evidence type="ECO:0000313" key="5">
    <source>
        <dbReference type="EMBL" id="GGE27775.1"/>
    </source>
</evidence>